<evidence type="ECO:0000313" key="3">
    <source>
        <dbReference type="Proteomes" id="UP001611383"/>
    </source>
</evidence>
<evidence type="ECO:0000256" key="1">
    <source>
        <dbReference type="SAM" id="Phobius"/>
    </source>
</evidence>
<dbReference type="RefSeq" id="WP_395815640.1">
    <property type="nucleotide sequence ID" value="NZ_CP043494.1"/>
</dbReference>
<dbReference type="EMBL" id="CP043494">
    <property type="protein sequence ID" value="WNG43856.1"/>
    <property type="molecule type" value="Genomic_DNA"/>
</dbReference>
<feature type="transmembrane region" description="Helical" evidence="1">
    <location>
        <begin position="56"/>
        <end position="82"/>
    </location>
</feature>
<sequence>MNFRFYRIGAWLWIITGVVHNTADVVSRLFPSAAKEPVSTALRNLPFELLGMRSDYYRLTTGFSLAMGTSIALAGVLFLLIARLAADTADRARPACVIGLAASVCLLALTVTVLQLPPPIVTFALASLAFAAALFAPTRVGVSLA</sequence>
<feature type="transmembrane region" description="Helical" evidence="1">
    <location>
        <begin position="120"/>
        <end position="142"/>
    </location>
</feature>
<dbReference type="InterPro" id="IPR058068">
    <property type="entry name" value="LIC_13387-like"/>
</dbReference>
<name>A0ABY9WM74_9BACT</name>
<gene>
    <name evidence="2" type="ORF">F0U60_06910</name>
</gene>
<protein>
    <submittedName>
        <fullName evidence="2">Uncharacterized protein</fullName>
    </submittedName>
</protein>
<keyword evidence="1" id="KW-0812">Transmembrane</keyword>
<evidence type="ECO:0000313" key="2">
    <source>
        <dbReference type="EMBL" id="WNG43856.1"/>
    </source>
</evidence>
<feature type="transmembrane region" description="Helical" evidence="1">
    <location>
        <begin position="94"/>
        <end position="114"/>
    </location>
</feature>
<keyword evidence="1" id="KW-0472">Membrane</keyword>
<accession>A0ABY9WM74</accession>
<reference evidence="2 3" key="1">
    <citation type="submission" date="2019-08" db="EMBL/GenBank/DDBJ databases">
        <title>Archangium and Cystobacter genomes.</title>
        <authorList>
            <person name="Chen I.-C.K."/>
            <person name="Wielgoss S."/>
        </authorList>
    </citation>
    <scope>NUCLEOTIDE SEQUENCE [LARGE SCALE GENOMIC DNA]</scope>
    <source>
        <strain evidence="2 3">Cbm 6</strain>
    </source>
</reference>
<dbReference type="NCBIfam" id="NF047765">
    <property type="entry name" value="LIC_13387_fam"/>
    <property type="match status" value="1"/>
</dbReference>
<dbReference type="Proteomes" id="UP001611383">
    <property type="component" value="Chromosome"/>
</dbReference>
<organism evidence="2 3">
    <name type="scientific">Archangium minus</name>
    <dbReference type="NCBI Taxonomy" id="83450"/>
    <lineage>
        <taxon>Bacteria</taxon>
        <taxon>Pseudomonadati</taxon>
        <taxon>Myxococcota</taxon>
        <taxon>Myxococcia</taxon>
        <taxon>Myxococcales</taxon>
        <taxon>Cystobacterineae</taxon>
        <taxon>Archangiaceae</taxon>
        <taxon>Archangium</taxon>
    </lineage>
</organism>
<keyword evidence="3" id="KW-1185">Reference proteome</keyword>
<keyword evidence="1" id="KW-1133">Transmembrane helix</keyword>
<proteinExistence type="predicted"/>